<organism evidence="12 13">
    <name type="scientific">Nothobranchius furzeri</name>
    <name type="common">Turquoise killifish</name>
    <dbReference type="NCBI Taxonomy" id="105023"/>
    <lineage>
        <taxon>Eukaryota</taxon>
        <taxon>Metazoa</taxon>
        <taxon>Chordata</taxon>
        <taxon>Craniata</taxon>
        <taxon>Vertebrata</taxon>
        <taxon>Euteleostomi</taxon>
        <taxon>Actinopterygii</taxon>
        <taxon>Neopterygii</taxon>
        <taxon>Teleostei</taxon>
        <taxon>Neoteleostei</taxon>
        <taxon>Acanthomorphata</taxon>
        <taxon>Ovalentaria</taxon>
        <taxon>Atherinomorphae</taxon>
        <taxon>Cyprinodontiformes</taxon>
        <taxon>Nothobranchiidae</taxon>
        <taxon>Nothobranchius</taxon>
    </lineage>
</organism>
<evidence type="ECO:0000256" key="2">
    <source>
        <dbReference type="ARBA" id="ARBA00008221"/>
    </source>
</evidence>
<dbReference type="Proteomes" id="UP000694548">
    <property type="component" value="Chromosome sgr01"/>
</dbReference>
<dbReference type="Pfam" id="PF13884">
    <property type="entry name" value="Peptidase_S74"/>
    <property type="match status" value="1"/>
</dbReference>
<evidence type="ECO:0000256" key="5">
    <source>
        <dbReference type="ARBA" id="ARBA00023125"/>
    </source>
</evidence>
<feature type="transmembrane region" description="Helical" evidence="9">
    <location>
        <begin position="847"/>
        <end position="872"/>
    </location>
</feature>
<evidence type="ECO:0000256" key="7">
    <source>
        <dbReference type="PROSITE-ProRule" id="PRU00850"/>
    </source>
</evidence>
<dbReference type="Ensembl" id="ENSNFUT00015026628.1">
    <property type="protein sequence ID" value="ENSNFUP00015025483.1"/>
    <property type="gene ID" value="ENSNFUG00015012316.1"/>
</dbReference>
<dbReference type="InterPro" id="IPR037141">
    <property type="entry name" value="NDT80_DNA-bd_dom_sf"/>
</dbReference>
<name>A0A8C6LRS2_NOTFU</name>
<dbReference type="PANTHER" id="PTHR13029">
    <property type="match status" value="1"/>
</dbReference>
<keyword evidence="5 7" id="KW-0238">DNA-binding</keyword>
<dbReference type="InterPro" id="IPR030392">
    <property type="entry name" value="S74_ICA"/>
</dbReference>
<comment type="similarity">
    <text evidence="2">Belongs to the MRF family.</text>
</comment>
<feature type="compositionally biased region" description="Basic and acidic residues" evidence="8">
    <location>
        <begin position="823"/>
        <end position="832"/>
    </location>
</feature>
<dbReference type="Pfam" id="PF13888">
    <property type="entry name" value="MRF_C2"/>
    <property type="match status" value="1"/>
</dbReference>
<evidence type="ECO:0000313" key="13">
    <source>
        <dbReference type="Proteomes" id="UP000694548"/>
    </source>
</evidence>
<feature type="domain" description="NDT80" evidence="10">
    <location>
        <begin position="345"/>
        <end position="630"/>
    </location>
</feature>
<dbReference type="GO" id="GO:0003700">
    <property type="term" value="F:DNA-binding transcription factor activity"/>
    <property type="evidence" value="ECO:0007669"/>
    <property type="project" value="UniProtKB-UniRule"/>
</dbReference>
<dbReference type="GO" id="GO:0005634">
    <property type="term" value="C:nucleus"/>
    <property type="evidence" value="ECO:0007669"/>
    <property type="project" value="TreeGrafter"/>
</dbReference>
<dbReference type="InterPro" id="IPR051577">
    <property type="entry name" value="MRF-like"/>
</dbReference>
<feature type="compositionally biased region" description="Low complexity" evidence="8">
    <location>
        <begin position="813"/>
        <end position="822"/>
    </location>
</feature>
<dbReference type="SUPFAM" id="SSF49417">
    <property type="entry name" value="p53-like transcription factors"/>
    <property type="match status" value="1"/>
</dbReference>
<dbReference type="Gene3D" id="2.60.40.1390">
    <property type="entry name" value="NDT80 DNA-binding domain"/>
    <property type="match status" value="2"/>
</dbReference>
<dbReference type="Pfam" id="PF05224">
    <property type="entry name" value="NDT80_PhoG"/>
    <property type="match status" value="1"/>
</dbReference>
<reference evidence="12" key="1">
    <citation type="submission" date="2014-08" db="EMBL/GenBank/DDBJ databases">
        <authorList>
            <person name="Senf B."/>
            <person name="Petzold A."/>
            <person name="Downie B.R."/>
            <person name="Koch P."/>
            <person name="Platzer M."/>
        </authorList>
    </citation>
    <scope>NUCLEOTIDE SEQUENCE [LARGE SCALE GENOMIC DNA]</scope>
    <source>
        <strain evidence="12">GRZ</strain>
    </source>
</reference>
<evidence type="ECO:0000256" key="9">
    <source>
        <dbReference type="SAM" id="Phobius"/>
    </source>
</evidence>
<dbReference type="InterPro" id="IPR025719">
    <property type="entry name" value="MYRF_C2"/>
</dbReference>
<feature type="transmembrane region" description="Helical" evidence="9">
    <location>
        <begin position="72"/>
        <end position="95"/>
    </location>
</feature>
<feature type="compositionally biased region" description="Low complexity" evidence="8">
    <location>
        <begin position="355"/>
        <end position="368"/>
    </location>
</feature>
<evidence type="ECO:0000256" key="1">
    <source>
        <dbReference type="ARBA" id="ARBA00004167"/>
    </source>
</evidence>
<dbReference type="InterPro" id="IPR026932">
    <property type="entry name" value="MYRF_ICA"/>
</dbReference>
<dbReference type="GO" id="GO:0016540">
    <property type="term" value="P:protein autoprocessing"/>
    <property type="evidence" value="ECO:0007669"/>
    <property type="project" value="InterPro"/>
</dbReference>
<evidence type="ECO:0000256" key="3">
    <source>
        <dbReference type="ARBA" id="ARBA00022692"/>
    </source>
</evidence>
<feature type="domain" description="Peptidase S74" evidence="11">
    <location>
        <begin position="676"/>
        <end position="784"/>
    </location>
</feature>
<reference evidence="12" key="3">
    <citation type="submission" date="2025-09" db="UniProtKB">
        <authorList>
            <consortium name="Ensembl"/>
        </authorList>
    </citation>
    <scope>IDENTIFICATION</scope>
</reference>
<protein>
    <submittedName>
        <fullName evidence="12">Myelin regulatory factor like</fullName>
    </submittedName>
</protein>
<feature type="region of interest" description="Disordered" evidence="8">
    <location>
        <begin position="387"/>
        <end position="432"/>
    </location>
</feature>
<evidence type="ECO:0000256" key="4">
    <source>
        <dbReference type="ARBA" id="ARBA00022989"/>
    </source>
</evidence>
<keyword evidence="6 9" id="KW-0472">Membrane</keyword>
<dbReference type="PROSITE" id="PS51517">
    <property type="entry name" value="NDT80"/>
    <property type="match status" value="1"/>
</dbReference>
<dbReference type="GO" id="GO:0045893">
    <property type="term" value="P:positive regulation of DNA-templated transcription"/>
    <property type="evidence" value="ECO:0007669"/>
    <property type="project" value="TreeGrafter"/>
</dbReference>
<dbReference type="InterPro" id="IPR008967">
    <property type="entry name" value="p53-like_TF_DNA-bd_sf"/>
</dbReference>
<evidence type="ECO:0000313" key="12">
    <source>
        <dbReference type="Ensembl" id="ENSNFUP00015025483.1"/>
    </source>
</evidence>
<evidence type="ECO:0000259" key="10">
    <source>
        <dbReference type="PROSITE" id="PS51517"/>
    </source>
</evidence>
<feature type="region of interest" description="Disordered" evidence="8">
    <location>
        <begin position="307"/>
        <end position="375"/>
    </location>
</feature>
<dbReference type="GO" id="GO:0043565">
    <property type="term" value="F:sequence-specific DNA binding"/>
    <property type="evidence" value="ECO:0007669"/>
    <property type="project" value="TreeGrafter"/>
</dbReference>
<reference evidence="12" key="2">
    <citation type="submission" date="2025-08" db="UniProtKB">
        <authorList>
            <consortium name="Ensembl"/>
        </authorList>
    </citation>
    <scope>IDENTIFICATION</scope>
</reference>
<dbReference type="PROSITE" id="PS51688">
    <property type="entry name" value="ICA"/>
    <property type="match status" value="1"/>
</dbReference>
<comment type="subcellular location">
    <subcellularLocation>
        <location evidence="1">Membrane</location>
        <topology evidence="1">Single-pass membrane protein</topology>
    </subcellularLocation>
</comment>
<dbReference type="PANTHER" id="PTHR13029:SF17">
    <property type="entry name" value="MYELIN REGULATORY FACTOR-LIKE PROTEIN"/>
    <property type="match status" value="1"/>
</dbReference>
<keyword evidence="3 9" id="KW-0812">Transmembrane</keyword>
<sequence length="1087" mass="119638">MWRSSRSTPSPSRMAELLTLSLRESPATLWRRLSHRQLNQTSLRSPISCGHNSSRLSSVTPSQVTPTSSLRYLVFSELFVVIPVLAAALLQWVALFTGQGWDRTSSNKHQHKNKQLKSDTKQTETCACSRKVAAGLLLHSCTSWNPLSPPRPPVAAPPVGGMDPRASRPLLQVLGENEALQQFFSGQDVGGVLDSSVAVDTSVLEQYLCNDMDPSSFMLPESPPDSSSEACSPPQIPDLRHERTCWTTWTEALHPETRSVSGHFRDRSSISLNLGHVTQSSSCCFKDQGSAPSLSDLMTQEPIDTLGLPYVQSGSTPVLHRPLHQDSRGSPEPHLNPENCLQGYTPPTPPPSLPPSSTYVSPVTGPTTLPHRPSPALNRLLGCAHTSTSTPLTCSQEGKKRRRSESDDLFEAPGGEAERTFNGSVGNAVNGPGLGSSQTLAWEQYRPEQWSSLYNHHYQTLPPPVCCVHTDKGFNYSPSDEAFVCQKKNHFQVTVHIGVAADPLFVKTQDGPQEVDYLHIKVFGVKFETPSHEVTIEQSQPDRSKKPFHPVRVALSGGRINKVTLGRLHFSETTSNNMRKKGKPNPDQRYFQMVVGLYAAVGQETFLLSALVSERIIVRASNPGQFDTDSDTLWQRGAVQETVVCQGRVGINTDSPDEALVVCGNAKVMGAIIQPSDCRAKQNIQEVDSEEQLKRITQMRIVEFDYKPEFASSTGIDHTHQTGVIAQEVKELLPSAVKEVGDITCSDGEKIPNFLMVDKEQIFMENVGAVQQLSKLTDNLETRIQELEVWNRRLAKLKSLTGSLRSAGKPQRRSSVSTTSTSESRKSVKLQKEGGNQRCGDCQQNKLLQAGSVILLLAVAFCVISVSALYIIHFKAGDVDVPPGGSDAGPVTTQTTVGTSTVPATRPPDSWPPDVEFCHLLYCDEVYCCPSPAGGGTHYNITAPKTVSTDRRTEKVTRHLKSARDWKNTTIHTFMIKENQQVIDSKYCVRDGCGPGRFIFRVPISQFVPLNMKVTLLMNSTELLVVHLCRSDESRTCSSLLDANMVTGGRYPSNTQGDHEWPLHVARLYDGSYHFRSAVAVRTFTVW</sequence>
<evidence type="ECO:0000259" key="11">
    <source>
        <dbReference type="PROSITE" id="PS51688"/>
    </source>
</evidence>
<keyword evidence="4 9" id="KW-1133">Transmembrane helix</keyword>
<keyword evidence="13" id="KW-1185">Reference proteome</keyword>
<dbReference type="InterPro" id="IPR024061">
    <property type="entry name" value="NDT80_DNA-bd_dom"/>
</dbReference>
<dbReference type="GeneTree" id="ENSGT00530000063626"/>
<dbReference type="Pfam" id="PF13887">
    <property type="entry name" value="MYRF_ICA"/>
    <property type="match status" value="1"/>
</dbReference>
<dbReference type="AlphaFoldDB" id="A0A8C6LRS2"/>
<feature type="compositionally biased region" description="Polar residues" evidence="8">
    <location>
        <begin position="387"/>
        <end position="396"/>
    </location>
</feature>
<evidence type="ECO:0000256" key="6">
    <source>
        <dbReference type="ARBA" id="ARBA00023136"/>
    </source>
</evidence>
<feature type="region of interest" description="Disordered" evidence="8">
    <location>
        <begin position="803"/>
        <end position="836"/>
    </location>
</feature>
<evidence type="ECO:0000256" key="8">
    <source>
        <dbReference type="SAM" id="MobiDB-lite"/>
    </source>
</evidence>
<feature type="DNA-binding region" description="NDT80" evidence="7">
    <location>
        <begin position="345"/>
        <end position="630"/>
    </location>
</feature>
<accession>A0A8C6LRS2</accession>
<proteinExistence type="inferred from homology"/>
<gene>
    <name evidence="12" type="primary">MYRFL</name>
</gene>
<dbReference type="GO" id="GO:0005789">
    <property type="term" value="C:endoplasmic reticulum membrane"/>
    <property type="evidence" value="ECO:0007669"/>
    <property type="project" value="TreeGrafter"/>
</dbReference>